<gene>
    <name evidence="2" type="ORF">HPB52_000757</name>
</gene>
<dbReference type="Proteomes" id="UP000821837">
    <property type="component" value="Chromosome 8"/>
</dbReference>
<feature type="compositionally biased region" description="Polar residues" evidence="1">
    <location>
        <begin position="655"/>
        <end position="670"/>
    </location>
</feature>
<comment type="caution">
    <text evidence="2">The sequence shown here is derived from an EMBL/GenBank/DDBJ whole genome shotgun (WGS) entry which is preliminary data.</text>
</comment>
<evidence type="ECO:0000313" key="3">
    <source>
        <dbReference type="Proteomes" id="UP000821837"/>
    </source>
</evidence>
<feature type="compositionally biased region" description="Polar residues" evidence="1">
    <location>
        <begin position="607"/>
        <end position="618"/>
    </location>
</feature>
<dbReference type="SUPFAM" id="SSF52266">
    <property type="entry name" value="SGNH hydrolase"/>
    <property type="match status" value="1"/>
</dbReference>
<dbReference type="AlphaFoldDB" id="A0A9D4SNJ3"/>
<feature type="region of interest" description="Disordered" evidence="1">
    <location>
        <begin position="261"/>
        <end position="290"/>
    </location>
</feature>
<feature type="compositionally biased region" description="Polar residues" evidence="1">
    <location>
        <begin position="261"/>
        <end position="276"/>
    </location>
</feature>
<feature type="region of interest" description="Disordered" evidence="1">
    <location>
        <begin position="585"/>
        <end position="723"/>
    </location>
</feature>
<dbReference type="InterPro" id="IPR036514">
    <property type="entry name" value="SGNH_hydro_sf"/>
</dbReference>
<feature type="compositionally biased region" description="Polar residues" evidence="1">
    <location>
        <begin position="27"/>
        <end position="37"/>
    </location>
</feature>
<reference evidence="2" key="1">
    <citation type="journal article" date="2020" name="Cell">
        <title>Large-Scale Comparative Analyses of Tick Genomes Elucidate Their Genetic Diversity and Vector Capacities.</title>
        <authorList>
            <consortium name="Tick Genome and Microbiome Consortium (TIGMIC)"/>
            <person name="Jia N."/>
            <person name="Wang J."/>
            <person name="Shi W."/>
            <person name="Du L."/>
            <person name="Sun Y."/>
            <person name="Zhan W."/>
            <person name="Jiang J.F."/>
            <person name="Wang Q."/>
            <person name="Zhang B."/>
            <person name="Ji P."/>
            <person name="Bell-Sakyi L."/>
            <person name="Cui X.M."/>
            <person name="Yuan T.T."/>
            <person name="Jiang B.G."/>
            <person name="Yang W.F."/>
            <person name="Lam T.T."/>
            <person name="Chang Q.C."/>
            <person name="Ding S.J."/>
            <person name="Wang X.J."/>
            <person name="Zhu J.G."/>
            <person name="Ruan X.D."/>
            <person name="Zhao L."/>
            <person name="Wei J.T."/>
            <person name="Ye R.Z."/>
            <person name="Que T.C."/>
            <person name="Du C.H."/>
            <person name="Zhou Y.H."/>
            <person name="Cheng J.X."/>
            <person name="Dai P.F."/>
            <person name="Guo W.B."/>
            <person name="Han X.H."/>
            <person name="Huang E.J."/>
            <person name="Li L.F."/>
            <person name="Wei W."/>
            <person name="Gao Y.C."/>
            <person name="Liu J.Z."/>
            <person name="Shao H.Z."/>
            <person name="Wang X."/>
            <person name="Wang C.C."/>
            <person name="Yang T.C."/>
            <person name="Huo Q.B."/>
            <person name="Li W."/>
            <person name="Chen H.Y."/>
            <person name="Chen S.E."/>
            <person name="Zhou L.G."/>
            <person name="Ni X.B."/>
            <person name="Tian J.H."/>
            <person name="Sheng Y."/>
            <person name="Liu T."/>
            <person name="Pan Y.S."/>
            <person name="Xia L.Y."/>
            <person name="Li J."/>
            <person name="Zhao F."/>
            <person name="Cao W.C."/>
        </authorList>
    </citation>
    <scope>NUCLEOTIDE SEQUENCE</scope>
    <source>
        <strain evidence="2">Rsan-2018</strain>
    </source>
</reference>
<feature type="region of interest" description="Disordered" evidence="1">
    <location>
        <begin position="1"/>
        <end position="70"/>
    </location>
</feature>
<keyword evidence="3" id="KW-1185">Reference proteome</keyword>
<accession>A0A9D4SNJ3</accession>
<feature type="compositionally biased region" description="Basic and acidic residues" evidence="1">
    <location>
        <begin position="695"/>
        <end position="704"/>
    </location>
</feature>
<organism evidence="2 3">
    <name type="scientific">Rhipicephalus sanguineus</name>
    <name type="common">Brown dog tick</name>
    <name type="synonym">Ixodes sanguineus</name>
    <dbReference type="NCBI Taxonomy" id="34632"/>
    <lineage>
        <taxon>Eukaryota</taxon>
        <taxon>Metazoa</taxon>
        <taxon>Ecdysozoa</taxon>
        <taxon>Arthropoda</taxon>
        <taxon>Chelicerata</taxon>
        <taxon>Arachnida</taxon>
        <taxon>Acari</taxon>
        <taxon>Parasitiformes</taxon>
        <taxon>Ixodida</taxon>
        <taxon>Ixodoidea</taxon>
        <taxon>Ixodidae</taxon>
        <taxon>Rhipicephalinae</taxon>
        <taxon>Rhipicephalus</taxon>
        <taxon>Rhipicephalus</taxon>
    </lineage>
</organism>
<sequence length="723" mass="78691">MQYVVEGEELHPEDFSEDSGWHLASQRRPSPKSSQAGQDAAVAGANHRTGANATSEQSERTKNGASIKNRIIRRSRMPPLPREDIKIVLRIRGGLNISKVGPTMVADAVTTAACIETSKRELDTICPNFQQNIIVVSTPEEENATKYVRIRSILVAGRMHEVAAYRTAPYATCKGIIKDIPRCDGPEVLQRKIVNSRNPLALAAKRIKETGTVIVAFDGSAIVPMYARRPVKPYAGDVELQAPMKSINAHPNANCVVSATSRQERNANNASKSHTSFDAVDENEPEPKEAVQEALRLTNATGMPLMLDKPALMDDQTRNAVPARGGAVVPDHDPGADVVPEAPPSVTPKVVLKGDPPPRFVSSLGVTPDPAPGPRAASCINSRRLPTRGISPAGPIGPHSPAFICQPGAYIDNIGDLLDFVPKGISNLILHVASNDTAGTYALTAFNRYVALLDRIRSERPDVTMVLATLVLLWGRNEWLLRCNWRVVTRFNCEAREFHSRTLDLCHVRGGVFCVDHAIDTFSPWAVLAADGLHPSFAGVSLLAWNFYNQPLELRRPYITDWQDHAPQPEMYEHRETPSYSQALLRDHPGDACRSGEGNKANKVAPETTTANSSSQLICSGPPSRGARTATRVQRLSMPARRPTPEKAAKGYPGQRSQPEPQPAATSSQHQPASSSTNQQPTSTSSSRPQATTSREARRNEAAPKTRYHLRVPSGSARRVCAK</sequence>
<dbReference type="EMBL" id="JABSTV010001254">
    <property type="protein sequence ID" value="KAH7938814.1"/>
    <property type="molecule type" value="Genomic_DNA"/>
</dbReference>
<proteinExistence type="predicted"/>
<evidence type="ECO:0000256" key="1">
    <source>
        <dbReference type="SAM" id="MobiDB-lite"/>
    </source>
</evidence>
<reference evidence="2" key="2">
    <citation type="submission" date="2021-09" db="EMBL/GenBank/DDBJ databases">
        <authorList>
            <person name="Jia N."/>
            <person name="Wang J."/>
            <person name="Shi W."/>
            <person name="Du L."/>
            <person name="Sun Y."/>
            <person name="Zhan W."/>
            <person name="Jiang J."/>
            <person name="Wang Q."/>
            <person name="Zhang B."/>
            <person name="Ji P."/>
            <person name="Sakyi L.B."/>
            <person name="Cui X."/>
            <person name="Yuan T."/>
            <person name="Jiang B."/>
            <person name="Yang W."/>
            <person name="Lam T.T.-Y."/>
            <person name="Chang Q."/>
            <person name="Ding S."/>
            <person name="Wang X."/>
            <person name="Zhu J."/>
            <person name="Ruan X."/>
            <person name="Zhao L."/>
            <person name="Wei J."/>
            <person name="Que T."/>
            <person name="Du C."/>
            <person name="Cheng J."/>
            <person name="Dai P."/>
            <person name="Han X."/>
            <person name="Huang E."/>
            <person name="Gao Y."/>
            <person name="Liu J."/>
            <person name="Shao H."/>
            <person name="Ye R."/>
            <person name="Li L."/>
            <person name="Wei W."/>
            <person name="Wang X."/>
            <person name="Wang C."/>
            <person name="Huo Q."/>
            <person name="Li W."/>
            <person name="Guo W."/>
            <person name="Chen H."/>
            <person name="Chen S."/>
            <person name="Zhou L."/>
            <person name="Zhou L."/>
            <person name="Ni X."/>
            <person name="Tian J."/>
            <person name="Zhou Y."/>
            <person name="Sheng Y."/>
            <person name="Liu T."/>
            <person name="Pan Y."/>
            <person name="Xia L."/>
            <person name="Li J."/>
            <person name="Zhao F."/>
            <person name="Cao W."/>
        </authorList>
    </citation>
    <scope>NUCLEOTIDE SEQUENCE</scope>
    <source>
        <strain evidence="2">Rsan-2018</strain>
        <tissue evidence="2">Larvae</tissue>
    </source>
</reference>
<name>A0A9D4SNJ3_RHISA</name>
<protein>
    <submittedName>
        <fullName evidence="2">Uncharacterized protein</fullName>
    </submittedName>
</protein>
<dbReference type="Gene3D" id="3.40.50.1110">
    <property type="entry name" value="SGNH hydrolase"/>
    <property type="match status" value="1"/>
</dbReference>
<evidence type="ECO:0000313" key="2">
    <source>
        <dbReference type="EMBL" id="KAH7938814.1"/>
    </source>
</evidence>
<feature type="compositionally biased region" description="Low complexity" evidence="1">
    <location>
        <begin position="671"/>
        <end position="694"/>
    </location>
</feature>